<dbReference type="SUPFAM" id="SSF49384">
    <property type="entry name" value="Carbohydrate-binding domain"/>
    <property type="match status" value="2"/>
</dbReference>
<comment type="caution">
    <text evidence="10">The sequence shown here is derived from an EMBL/GenBank/DDBJ whole genome shotgun (WGS) entry which is preliminary data.</text>
</comment>
<dbReference type="SUPFAM" id="SSF51445">
    <property type="entry name" value="(Trans)glycosidases"/>
    <property type="match status" value="1"/>
</dbReference>
<evidence type="ECO:0000256" key="1">
    <source>
        <dbReference type="ARBA" id="ARBA00000966"/>
    </source>
</evidence>
<evidence type="ECO:0000256" key="7">
    <source>
        <dbReference type="ARBA" id="ARBA00023065"/>
    </source>
</evidence>
<dbReference type="PROSITE" id="PS00659">
    <property type="entry name" value="GLYCOSYL_HYDROL_F5"/>
    <property type="match status" value="1"/>
</dbReference>
<comment type="catalytic activity">
    <reaction evidence="1">
        <text>Endohydrolysis of (1-&gt;4)-beta-D-glucosidic linkages in cellulose, lichenin and cereal beta-D-glucans.</text>
        <dbReference type="EC" id="3.2.1.4"/>
    </reaction>
</comment>
<evidence type="ECO:0000256" key="4">
    <source>
        <dbReference type="ARBA" id="ARBA00022737"/>
    </source>
</evidence>
<evidence type="ECO:0000313" key="10">
    <source>
        <dbReference type="EMBL" id="MDQ0348303.1"/>
    </source>
</evidence>
<dbReference type="InterPro" id="IPR038081">
    <property type="entry name" value="CalX-like_sf"/>
</dbReference>
<dbReference type="Gene3D" id="3.20.20.80">
    <property type="entry name" value="Glycosidases"/>
    <property type="match status" value="1"/>
</dbReference>
<dbReference type="PANTHER" id="PTHR11878:SF65">
    <property type="entry name" value="NA_CA-EXCHANGE PROTEIN, ISOFORM G"/>
    <property type="match status" value="1"/>
</dbReference>
<evidence type="ECO:0000259" key="9">
    <source>
        <dbReference type="PROSITE" id="PS51173"/>
    </source>
</evidence>
<dbReference type="SUPFAM" id="SSF141072">
    <property type="entry name" value="CalX-like"/>
    <property type="match status" value="6"/>
</dbReference>
<evidence type="ECO:0000256" key="2">
    <source>
        <dbReference type="ARBA" id="ARBA00012601"/>
    </source>
</evidence>
<dbReference type="InterPro" id="IPR017853">
    <property type="entry name" value="GH"/>
</dbReference>
<dbReference type="InterPro" id="IPR001919">
    <property type="entry name" value="CBD2"/>
</dbReference>
<dbReference type="InterPro" id="IPR008965">
    <property type="entry name" value="CBM2/CBM3_carb-bd_dom_sf"/>
</dbReference>
<keyword evidence="7" id="KW-0813">Transport</keyword>
<proteinExistence type="predicted"/>
<feature type="domain" description="CBM2" evidence="9">
    <location>
        <begin position="1489"/>
        <end position="1596"/>
    </location>
</feature>
<dbReference type="Pfam" id="PF00553">
    <property type="entry name" value="CBM_2"/>
    <property type="match status" value="2"/>
</dbReference>
<gene>
    <name evidence="10" type="ORF">J2S76_002732</name>
</gene>
<dbReference type="PANTHER" id="PTHR11878">
    <property type="entry name" value="SODIUM/CALCIUM EXCHANGER"/>
    <property type="match status" value="1"/>
</dbReference>
<sequence>MAGILYSAELPESGQRRIESFDPASDKLDLGTNSVHAFIVVDTPEGVAFMDPWSGKQTLIVGVSLGQLTVNSFVPVENDHLRQDLSGALAWEHGITRAPHTVYARSHEVGQIDRVAFNAETDVVDFRYYGTREQIYMVDGAEGVVIGNYTTGQTLILLDTTVAELSVENFLFHTAQVREDRLFLQLGFASVPETQVIGRADIPTVGSDAWPTAAGPGTPPSGVTGTTYLIDWDYGTKAVLDFDPAVDRLDFKYFRPAEFTVAEVNGSTVITIVGQNQTYTLTGVSLAELDYNNIVAVEDATYQKWRGLIEAANAGGDTPTLRVADAQITEGQSGTSVMSFTVTLSKAAAGVVSVDYSTLNGTALAGSDYQAALGRLTFQPGETSKTVQVNVIGDATFELNEAFDLVLSSPSGATLADERATGTLVNDDAQAPNVLPALSIADLSVAEGDGAHVHFMFMVTLDKASTSPVSVQYRTGNGTALAGTDYEATTGTLTFAPGETAKQIHVDVIGDTLAEADERFTVTLLTPTGATIADGEATGTLLNDDAAGPVPSGDSLAFAVASNWGAGFTGAMTLKPVATLNGWTVEFDASFDISNIWNAEIVSHVGDHYVIRNASWNGKVAAGGTVSFGFQASPGGAAIVAEDFVVNGSPAGGGTDPVPVLPTLAIADASVTEGNDGTAYLSFTVTLSKAATGAVSVAYASANGTAVAGQDYQAVSGTLTFAAGETSKVIRVPVTGDTVVEANEALTITLSSPSGATLADGSATGTILNDDVAPVLPTLAIADASVTEGNDGTAYLSFTVTLSKAATSAVSVAYASANGTAVAGQDYQAVSGTLTFAAGETSKVIRVPVTGDTVVEANEALTITLSSPSGATLADGTATGTILNDDVAPPPTVSVSGTTVAEGDAGGGGVAEGWFSTSGNQIVDSAGHAVKIAGVNWFGFESTNASPHGVWTRPYTDMMDQMKELGFNTIRLPFASATLHASSASGIDYNQNPDLKGLTPLEIMDKIVAYAEEIGLKIILDHHRSSFGAGTSENGLWYEGTFTEAAWIDDWQMLAERYADSTAVIGADLHNEPHAGTWGGGGANDWAAAAERAGNAIGEVNANWLIFVEGVASYEGDNYWWGGNLQGVRDRPIELDVPNKLVYSAHDYGNSVYEQPWFSDPDFAAQLPEKFDAMWGYIYRENIAPVLIGEFGTKLQDPKDAPWLEALTSYMAGDFDNDGTLDIPAGQEGISWTYWSWNPNSTDTGGILADDWRTVNTAKLAYLEPIQFDLEDDGGSGAGTTAVFTVTLSAAAAQAVTVSYQTLAGSAGADDFTAASGTLSFAPGETSKTVRIAITGDSLAEANESFTLLLRDAQGAVIGIGQASAVIEDDDAAAPALPSFSISDATAAEGSAGAPGTLTFTISLSQAAEGPVSVRYATANGAAVAGQDYQAVSGTLTFAAGETSKTVTVAVLGDGVLEGHETFNLVLSSPVGATLADGTGRGTIENDDAAPPAGGDMVAFSVASNWGSGFTGAMTLKPEAALNGWTVEFDAPFDISNIWNAQIVSHVGDHYVVRNASWNGKVAAGGEVSFGFQASPGGAGVAAEDFVVNGKSVGEAEAPALRLAAVPLSDDVIDASIALVEARAFDFTAEVTLHTDSVALDGWTLDIATPYEIAALQGAEIVARDEDGYVVHGLAATGAVDAGADIRFQLVGHGTFDSAQFDFLI</sequence>
<dbReference type="PROSITE" id="PS51173">
    <property type="entry name" value="CBM2"/>
    <property type="match status" value="2"/>
</dbReference>
<dbReference type="SMART" id="SM00237">
    <property type="entry name" value="Calx_beta"/>
    <property type="match status" value="6"/>
</dbReference>
<dbReference type="InterPro" id="IPR003644">
    <property type="entry name" value="Calx_beta"/>
</dbReference>
<dbReference type="RefSeq" id="WP_307060991.1">
    <property type="nucleotide sequence ID" value="NZ_JAUSUH010000005.1"/>
</dbReference>
<dbReference type="InterPro" id="IPR012291">
    <property type="entry name" value="CBM2_carb-bd_dom_sf"/>
</dbReference>
<evidence type="ECO:0000256" key="8">
    <source>
        <dbReference type="ARBA" id="ARBA00023295"/>
    </source>
</evidence>
<dbReference type="GO" id="GO:0008843">
    <property type="term" value="F:endochitinase activity"/>
    <property type="evidence" value="ECO:0007669"/>
    <property type="project" value="UniProtKB-EC"/>
</dbReference>
<dbReference type="InterPro" id="IPR001547">
    <property type="entry name" value="Glyco_hydro_5"/>
</dbReference>
<keyword evidence="11" id="KW-1185">Reference proteome</keyword>
<dbReference type="EC" id="3.2.1.4" evidence="2"/>
<name>A0ABU0DIQ6_9HYPH</name>
<feature type="domain" description="CBM2" evidence="9">
    <location>
        <begin position="547"/>
        <end position="654"/>
    </location>
</feature>
<dbReference type="Pfam" id="PF03160">
    <property type="entry name" value="Calx-beta"/>
    <property type="match status" value="6"/>
</dbReference>
<keyword evidence="6" id="KW-0106">Calcium</keyword>
<keyword evidence="8 10" id="KW-0326">Glycosidase</keyword>
<dbReference type="SMART" id="SM00637">
    <property type="entry name" value="CBD_II"/>
    <property type="match status" value="2"/>
</dbReference>
<dbReference type="Proteomes" id="UP001238467">
    <property type="component" value="Unassembled WGS sequence"/>
</dbReference>
<dbReference type="Pfam" id="PF00150">
    <property type="entry name" value="Cellulase"/>
    <property type="match status" value="1"/>
</dbReference>
<dbReference type="InterPro" id="IPR051171">
    <property type="entry name" value="CaCA"/>
</dbReference>
<keyword evidence="7" id="KW-0406">Ion transport</keyword>
<evidence type="ECO:0000256" key="5">
    <source>
        <dbReference type="ARBA" id="ARBA00022801"/>
    </source>
</evidence>
<dbReference type="InterPro" id="IPR018087">
    <property type="entry name" value="Glyco_hydro_5_CS"/>
</dbReference>
<evidence type="ECO:0000313" key="11">
    <source>
        <dbReference type="Proteomes" id="UP001238467"/>
    </source>
</evidence>
<dbReference type="EMBL" id="JAUSUH010000005">
    <property type="protein sequence ID" value="MDQ0348303.1"/>
    <property type="molecule type" value="Genomic_DNA"/>
</dbReference>
<keyword evidence="5 10" id="KW-0378">Hydrolase</keyword>
<keyword evidence="4" id="KW-0677">Repeat</keyword>
<evidence type="ECO:0000256" key="6">
    <source>
        <dbReference type="ARBA" id="ARBA00022837"/>
    </source>
</evidence>
<dbReference type="Gene3D" id="2.60.40.2030">
    <property type="match status" value="6"/>
</dbReference>
<keyword evidence="3" id="KW-0732">Signal</keyword>
<dbReference type="Gene3D" id="2.60.40.290">
    <property type="match status" value="2"/>
</dbReference>
<protein>
    <recommendedName>
        <fullName evidence="2">cellulase</fullName>
        <ecNumber evidence="2">3.2.1.4</ecNumber>
    </recommendedName>
</protein>
<evidence type="ECO:0000256" key="3">
    <source>
        <dbReference type="ARBA" id="ARBA00022729"/>
    </source>
</evidence>
<reference evidence="10 11" key="1">
    <citation type="submission" date="2023-07" db="EMBL/GenBank/DDBJ databases">
        <title>Genomic Encyclopedia of Type Strains, Phase IV (KMG-IV): sequencing the most valuable type-strain genomes for metagenomic binning, comparative biology and taxonomic classification.</title>
        <authorList>
            <person name="Goeker M."/>
        </authorList>
    </citation>
    <scope>NUCLEOTIDE SEQUENCE [LARGE SCALE GENOMIC DNA]</scope>
    <source>
        <strain evidence="10 11">DSM 1277</strain>
    </source>
</reference>
<organism evidence="10 11">
    <name type="scientific">Ancylobacter vacuolatus</name>
    <dbReference type="NCBI Taxonomy" id="223389"/>
    <lineage>
        <taxon>Bacteria</taxon>
        <taxon>Pseudomonadati</taxon>
        <taxon>Pseudomonadota</taxon>
        <taxon>Alphaproteobacteria</taxon>
        <taxon>Hyphomicrobiales</taxon>
        <taxon>Xanthobacteraceae</taxon>
        <taxon>Ancylobacter</taxon>
    </lineage>
</organism>
<accession>A0ABU0DIQ6</accession>